<dbReference type="GO" id="GO:0005524">
    <property type="term" value="F:ATP binding"/>
    <property type="evidence" value="ECO:0007669"/>
    <property type="project" value="UniProtKB-UniRule"/>
</dbReference>
<dbReference type="InterPro" id="IPR019741">
    <property type="entry name" value="Galactokinase_CS"/>
</dbReference>
<evidence type="ECO:0000256" key="3">
    <source>
        <dbReference type="ARBA" id="ARBA00022679"/>
    </source>
</evidence>
<evidence type="ECO:0000313" key="15">
    <source>
        <dbReference type="EMBL" id="MBK1815785.1"/>
    </source>
</evidence>
<protein>
    <recommendedName>
        <fullName evidence="11">Galactokinase</fullName>
        <ecNumber evidence="11">2.7.1.6</ecNumber>
    </recommendedName>
</protein>
<dbReference type="Pfam" id="PF08544">
    <property type="entry name" value="GHMP_kinases_C"/>
    <property type="match status" value="1"/>
</dbReference>
<gene>
    <name evidence="15" type="primary">galK</name>
    <name evidence="15" type="ORF">JIN84_09160</name>
</gene>
<feature type="domain" description="GHMP kinase C-terminal" evidence="13">
    <location>
        <begin position="286"/>
        <end position="370"/>
    </location>
</feature>
<dbReference type="GO" id="GO:0046872">
    <property type="term" value="F:metal ion binding"/>
    <property type="evidence" value="ECO:0007669"/>
    <property type="project" value="UniProtKB-KW"/>
</dbReference>
<dbReference type="Gene3D" id="3.30.230.10">
    <property type="match status" value="1"/>
</dbReference>
<dbReference type="InterPro" id="IPR014721">
    <property type="entry name" value="Ribsml_uS5_D2-typ_fold_subgr"/>
</dbReference>
<dbReference type="InterPro" id="IPR020568">
    <property type="entry name" value="Ribosomal_Su5_D2-typ_SF"/>
</dbReference>
<dbReference type="GO" id="GO:0006012">
    <property type="term" value="P:galactose metabolic process"/>
    <property type="evidence" value="ECO:0007669"/>
    <property type="project" value="UniProtKB-UniRule"/>
</dbReference>
<dbReference type="PANTHER" id="PTHR10457">
    <property type="entry name" value="MEVALONATE KINASE/GALACTOKINASE"/>
    <property type="match status" value="1"/>
</dbReference>
<evidence type="ECO:0000259" key="12">
    <source>
        <dbReference type="Pfam" id="PF00288"/>
    </source>
</evidence>
<feature type="domain" description="GHMP kinase N-terminal" evidence="12">
    <location>
        <begin position="100"/>
        <end position="188"/>
    </location>
</feature>
<keyword evidence="5" id="KW-0547">Nucleotide-binding</keyword>
<keyword evidence="10" id="KW-0119">Carbohydrate metabolism</keyword>
<evidence type="ECO:0000256" key="2">
    <source>
        <dbReference type="ARBA" id="ARBA00022490"/>
    </source>
</evidence>
<dbReference type="InterPro" id="IPR013750">
    <property type="entry name" value="GHMP_kinase_C_dom"/>
</dbReference>
<dbReference type="FunFam" id="3.30.230.10:FF:000017">
    <property type="entry name" value="Galactokinase"/>
    <property type="match status" value="1"/>
</dbReference>
<dbReference type="InterPro" id="IPR006204">
    <property type="entry name" value="GHMP_kinase_N_dom"/>
</dbReference>
<keyword evidence="3 15" id="KW-0808">Transferase</keyword>
<keyword evidence="16" id="KW-1185">Reference proteome</keyword>
<dbReference type="Proteomes" id="UP000600139">
    <property type="component" value="Unassembled WGS sequence"/>
</dbReference>
<dbReference type="EMBL" id="JAENIK010000009">
    <property type="protein sequence ID" value="MBK1815785.1"/>
    <property type="molecule type" value="Genomic_DNA"/>
</dbReference>
<dbReference type="PANTHER" id="PTHR10457:SF7">
    <property type="entry name" value="GALACTOKINASE-RELATED"/>
    <property type="match status" value="1"/>
</dbReference>
<dbReference type="PROSITE" id="PS00106">
    <property type="entry name" value="GALACTOKINASE"/>
    <property type="match status" value="1"/>
</dbReference>
<accession>A0A934R5U0</accession>
<dbReference type="SUPFAM" id="SSF55060">
    <property type="entry name" value="GHMP Kinase, C-terminal domain"/>
    <property type="match status" value="1"/>
</dbReference>
<sequence length="394" mass="41755">MLQLNPDLADLVSDAAAGLAERFHATASITAAAPGRVNLIGEHIDYCDGFVMPFAIDRYIVIAGCANGTNEARVTSALGPDIAILDLSTPQEVGEPKWANYIRGVVRGFQDRGHHVPGFDAYILSSVPGGAGLSSSAALECATATFLEGLLDTVLDTREKALLCQKAEHDFAHVPCGIMDQFASAFGKPNRLVLIDCRSGEPELVPFENPDLTVLISNTMVHHELSDGGYAARRKHTEDGLATLGKGSWRDVTAADVQANWEALGDPVNRRSRHVVGEISRTIAAAAALARNDFETLGPLMAASHDSLRDDFEVSCKELDILVEIARKIGRNGGVIGARMTGGGFGGSTVTLCESRKASEIAATLSAEYEKATGIKPQIFASRPSLGAHLIGKP</sequence>
<keyword evidence="6" id="KW-0418">Kinase</keyword>
<evidence type="ECO:0000313" key="16">
    <source>
        <dbReference type="Proteomes" id="UP000600139"/>
    </source>
</evidence>
<evidence type="ECO:0000256" key="10">
    <source>
        <dbReference type="ARBA" id="ARBA00023277"/>
    </source>
</evidence>
<dbReference type="InterPro" id="IPR006203">
    <property type="entry name" value="GHMP_knse_ATP-bd_CS"/>
</dbReference>
<organism evidence="15 16">
    <name type="scientific">Luteolibacter yonseiensis</name>
    <dbReference type="NCBI Taxonomy" id="1144680"/>
    <lineage>
        <taxon>Bacteria</taxon>
        <taxon>Pseudomonadati</taxon>
        <taxon>Verrucomicrobiota</taxon>
        <taxon>Verrucomicrobiia</taxon>
        <taxon>Verrucomicrobiales</taxon>
        <taxon>Verrucomicrobiaceae</taxon>
        <taxon>Luteolibacter</taxon>
    </lineage>
</organism>
<dbReference type="GO" id="GO:0005829">
    <property type="term" value="C:cytosol"/>
    <property type="evidence" value="ECO:0007669"/>
    <property type="project" value="TreeGrafter"/>
</dbReference>
<feature type="domain" description="Galactokinase N-terminal" evidence="14">
    <location>
        <begin position="21"/>
        <end position="63"/>
    </location>
</feature>
<dbReference type="SUPFAM" id="SSF54211">
    <property type="entry name" value="Ribosomal protein S5 domain 2-like"/>
    <property type="match status" value="1"/>
</dbReference>
<evidence type="ECO:0000256" key="5">
    <source>
        <dbReference type="ARBA" id="ARBA00022741"/>
    </source>
</evidence>
<proteinExistence type="inferred from homology"/>
<dbReference type="InterPro" id="IPR000705">
    <property type="entry name" value="Galactokinase"/>
</dbReference>
<dbReference type="Gene3D" id="3.30.70.890">
    <property type="entry name" value="GHMP kinase, C-terminal domain"/>
    <property type="match status" value="1"/>
</dbReference>
<evidence type="ECO:0000256" key="7">
    <source>
        <dbReference type="ARBA" id="ARBA00022840"/>
    </source>
</evidence>
<dbReference type="PRINTS" id="PR00473">
    <property type="entry name" value="GALCTOKINASE"/>
</dbReference>
<dbReference type="NCBIfam" id="TIGR00131">
    <property type="entry name" value="gal_kin"/>
    <property type="match status" value="1"/>
</dbReference>
<keyword evidence="8" id="KW-0460">Magnesium</keyword>
<dbReference type="InterPro" id="IPR036554">
    <property type="entry name" value="GHMP_kinase_C_sf"/>
</dbReference>
<dbReference type="AlphaFoldDB" id="A0A934R5U0"/>
<name>A0A934R5U0_9BACT</name>
<dbReference type="PROSITE" id="PS00627">
    <property type="entry name" value="GHMP_KINASES_ATP"/>
    <property type="match status" value="1"/>
</dbReference>
<comment type="caution">
    <text evidence="15">The sequence shown here is derived from an EMBL/GenBank/DDBJ whole genome shotgun (WGS) entry which is preliminary data.</text>
</comment>
<evidence type="ECO:0000256" key="9">
    <source>
        <dbReference type="ARBA" id="ARBA00023144"/>
    </source>
</evidence>
<evidence type="ECO:0000256" key="1">
    <source>
        <dbReference type="ARBA" id="ARBA00006566"/>
    </source>
</evidence>
<keyword evidence="7" id="KW-0067">ATP-binding</keyword>
<keyword evidence="4" id="KW-0479">Metal-binding</keyword>
<dbReference type="FunFam" id="3.30.70.890:FF:000001">
    <property type="entry name" value="Galactokinase"/>
    <property type="match status" value="1"/>
</dbReference>
<evidence type="ECO:0000259" key="13">
    <source>
        <dbReference type="Pfam" id="PF08544"/>
    </source>
</evidence>
<dbReference type="Pfam" id="PF00288">
    <property type="entry name" value="GHMP_kinases_N"/>
    <property type="match status" value="1"/>
</dbReference>
<dbReference type="PRINTS" id="PR00959">
    <property type="entry name" value="MEVGALKINASE"/>
</dbReference>
<comment type="similarity">
    <text evidence="1">Belongs to the GHMP kinase family. GalK subfamily.</text>
</comment>
<dbReference type="Pfam" id="PF10509">
    <property type="entry name" value="GalKase_gal_bdg"/>
    <property type="match status" value="1"/>
</dbReference>
<evidence type="ECO:0000256" key="6">
    <source>
        <dbReference type="ARBA" id="ARBA00022777"/>
    </source>
</evidence>
<dbReference type="GO" id="GO:0004335">
    <property type="term" value="F:galactokinase activity"/>
    <property type="evidence" value="ECO:0007669"/>
    <property type="project" value="UniProtKB-UniRule"/>
</dbReference>
<evidence type="ECO:0000256" key="4">
    <source>
        <dbReference type="ARBA" id="ARBA00022723"/>
    </source>
</evidence>
<reference evidence="15" key="1">
    <citation type="submission" date="2021-01" db="EMBL/GenBank/DDBJ databases">
        <title>Modified the classification status of verrucomicrobia.</title>
        <authorList>
            <person name="Feng X."/>
        </authorList>
    </citation>
    <scope>NUCLEOTIDE SEQUENCE</scope>
    <source>
        <strain evidence="15">JCM 18052</strain>
    </source>
</reference>
<keyword evidence="9" id="KW-0299">Galactose metabolism</keyword>
<dbReference type="EC" id="2.7.1.6" evidence="11"/>
<evidence type="ECO:0000259" key="14">
    <source>
        <dbReference type="Pfam" id="PF10509"/>
    </source>
</evidence>
<dbReference type="PIRSF" id="PIRSF000530">
    <property type="entry name" value="Galactokinase"/>
    <property type="match status" value="1"/>
</dbReference>
<dbReference type="InterPro" id="IPR019539">
    <property type="entry name" value="GalKase_N"/>
</dbReference>
<dbReference type="InterPro" id="IPR006206">
    <property type="entry name" value="Mevalonate/galactokinase"/>
</dbReference>
<keyword evidence="2" id="KW-0963">Cytoplasm</keyword>
<evidence type="ECO:0000256" key="11">
    <source>
        <dbReference type="NCBIfam" id="TIGR00131"/>
    </source>
</evidence>
<dbReference type="RefSeq" id="WP_200350741.1">
    <property type="nucleotide sequence ID" value="NZ_BAABHZ010000008.1"/>
</dbReference>
<evidence type="ECO:0000256" key="8">
    <source>
        <dbReference type="ARBA" id="ARBA00022842"/>
    </source>
</evidence>